<keyword evidence="1" id="KW-0812">Transmembrane</keyword>
<organism evidence="2">
    <name type="scientific">Dichomitus squalens</name>
    <dbReference type="NCBI Taxonomy" id="114155"/>
    <lineage>
        <taxon>Eukaryota</taxon>
        <taxon>Fungi</taxon>
        <taxon>Dikarya</taxon>
        <taxon>Basidiomycota</taxon>
        <taxon>Agaricomycotina</taxon>
        <taxon>Agaricomycetes</taxon>
        <taxon>Polyporales</taxon>
        <taxon>Polyporaceae</taxon>
        <taxon>Dichomitus</taxon>
    </lineage>
</organism>
<reference evidence="2" key="1">
    <citation type="submission" date="2019-01" db="EMBL/GenBank/DDBJ databases">
        <title>Draft genome sequences of three monokaryotic isolates of the white-rot basidiomycete fungus Dichomitus squalens.</title>
        <authorList>
            <consortium name="DOE Joint Genome Institute"/>
            <person name="Lopez S.C."/>
            <person name="Andreopoulos B."/>
            <person name="Pangilinan J."/>
            <person name="Lipzen A."/>
            <person name="Riley R."/>
            <person name="Ahrendt S."/>
            <person name="Ng V."/>
            <person name="Barry K."/>
            <person name="Daum C."/>
            <person name="Grigoriev I.V."/>
            <person name="Hilden K.S."/>
            <person name="Makela M.R."/>
            <person name="de Vries R.P."/>
        </authorList>
    </citation>
    <scope>NUCLEOTIDE SEQUENCE [LARGE SCALE GENOMIC DNA]</scope>
    <source>
        <strain evidence="2">OM18370.1</strain>
    </source>
</reference>
<protein>
    <submittedName>
        <fullName evidence="2">Uncharacterized protein</fullName>
    </submittedName>
</protein>
<accession>A0A4Q9MTJ3</accession>
<keyword evidence="1" id="KW-1133">Transmembrane helix</keyword>
<evidence type="ECO:0000313" key="2">
    <source>
        <dbReference type="EMBL" id="TBU31149.1"/>
    </source>
</evidence>
<feature type="transmembrane region" description="Helical" evidence="1">
    <location>
        <begin position="20"/>
        <end position="38"/>
    </location>
</feature>
<dbReference type="EMBL" id="ML143401">
    <property type="protein sequence ID" value="TBU31149.1"/>
    <property type="molecule type" value="Genomic_DNA"/>
</dbReference>
<dbReference type="AlphaFoldDB" id="A0A4Q9MTJ3"/>
<keyword evidence="1" id="KW-0472">Membrane</keyword>
<gene>
    <name evidence="2" type="ORF">BD311DRAFT_753350</name>
</gene>
<proteinExistence type="predicted"/>
<name>A0A4Q9MTJ3_9APHY</name>
<evidence type="ECO:0000256" key="1">
    <source>
        <dbReference type="SAM" id="Phobius"/>
    </source>
</evidence>
<dbReference type="Proteomes" id="UP000292957">
    <property type="component" value="Unassembled WGS sequence"/>
</dbReference>
<sequence>MRRSKSQKEGRRWSMCKTPAYIVAIVAIAPMIACESLFRASMTRMGQTGMV</sequence>